<gene>
    <name evidence="2" type="ORF">A2161_18475</name>
</gene>
<dbReference type="Pfam" id="PF08241">
    <property type="entry name" value="Methyltransf_11"/>
    <property type="match status" value="1"/>
</dbReference>
<evidence type="ECO:0000259" key="1">
    <source>
        <dbReference type="Pfam" id="PF08241"/>
    </source>
</evidence>
<name>A0A1F7RNC5_9BACT</name>
<organism evidence="2 3">
    <name type="scientific">Candidatus Schekmanbacteria bacterium RBG_13_48_7</name>
    <dbReference type="NCBI Taxonomy" id="1817878"/>
    <lineage>
        <taxon>Bacteria</taxon>
        <taxon>Candidatus Schekmaniibacteriota</taxon>
    </lineage>
</organism>
<dbReference type="AlphaFoldDB" id="A0A1F7RNC5"/>
<proteinExistence type="predicted"/>
<dbReference type="Proteomes" id="UP000179266">
    <property type="component" value="Unassembled WGS sequence"/>
</dbReference>
<reference evidence="2 3" key="1">
    <citation type="journal article" date="2016" name="Nat. Commun.">
        <title>Thousands of microbial genomes shed light on interconnected biogeochemical processes in an aquifer system.</title>
        <authorList>
            <person name="Anantharaman K."/>
            <person name="Brown C.T."/>
            <person name="Hug L.A."/>
            <person name="Sharon I."/>
            <person name="Castelle C.J."/>
            <person name="Probst A.J."/>
            <person name="Thomas B.C."/>
            <person name="Singh A."/>
            <person name="Wilkins M.J."/>
            <person name="Karaoz U."/>
            <person name="Brodie E.L."/>
            <person name="Williams K.H."/>
            <person name="Hubbard S.S."/>
            <person name="Banfield J.F."/>
        </authorList>
    </citation>
    <scope>NUCLEOTIDE SEQUENCE [LARGE SCALE GENOMIC DNA]</scope>
</reference>
<evidence type="ECO:0000313" key="3">
    <source>
        <dbReference type="Proteomes" id="UP000179266"/>
    </source>
</evidence>
<feature type="domain" description="Methyltransferase type 11" evidence="1">
    <location>
        <begin position="122"/>
        <end position="217"/>
    </location>
</feature>
<dbReference type="Gene3D" id="3.40.50.150">
    <property type="entry name" value="Vaccinia Virus protein VP39"/>
    <property type="match status" value="1"/>
</dbReference>
<evidence type="ECO:0000313" key="2">
    <source>
        <dbReference type="EMBL" id="OGL43065.1"/>
    </source>
</evidence>
<comment type="caution">
    <text evidence="2">The sequence shown here is derived from an EMBL/GenBank/DDBJ whole genome shotgun (WGS) entry which is preliminary data.</text>
</comment>
<dbReference type="EMBL" id="MGDD01000293">
    <property type="protein sequence ID" value="OGL43065.1"/>
    <property type="molecule type" value="Genomic_DNA"/>
</dbReference>
<dbReference type="SUPFAM" id="SSF53335">
    <property type="entry name" value="S-adenosyl-L-methionine-dependent methyltransferases"/>
    <property type="match status" value="1"/>
</dbReference>
<dbReference type="GO" id="GO:0008757">
    <property type="term" value="F:S-adenosylmethionine-dependent methyltransferase activity"/>
    <property type="evidence" value="ECO:0007669"/>
    <property type="project" value="InterPro"/>
</dbReference>
<sequence>MKPEYLDFLLCNQCFQTGLVPEIRQESETGWIEGRLTCRKCSSAYSIRNGVLDTLSDPGIHLQQEYKAFLEHHKTTFVYDMSKEDQHQFIFGLPDSTGDLYQGISFRETLDFMGSLKGKRLLDLGSGLSWTTREFARQGAEATALDIIDHQLFASSLYFEIENIYFERVLSDMERLPFQDESFDLVFSRASVHHSLNLPRLFSEIARILVPGGKFFLSQEPVFGLFERNAIKNFGTEGRSIGSNENCYTTIEWKTSIHMSNLGHQFIFQSDGLNEKIRQFRLKHRYSNRFWDFVVFISEKTPLLKLFKICYISPLHYIIPLNLLITGTKETEIT</sequence>
<dbReference type="CDD" id="cd02440">
    <property type="entry name" value="AdoMet_MTases"/>
    <property type="match status" value="1"/>
</dbReference>
<dbReference type="InterPro" id="IPR013216">
    <property type="entry name" value="Methyltransf_11"/>
</dbReference>
<dbReference type="PANTHER" id="PTHR43591:SF24">
    <property type="entry name" value="2-METHOXY-6-POLYPRENYL-1,4-BENZOQUINOL METHYLASE, MITOCHONDRIAL"/>
    <property type="match status" value="1"/>
</dbReference>
<dbReference type="InterPro" id="IPR029063">
    <property type="entry name" value="SAM-dependent_MTases_sf"/>
</dbReference>
<dbReference type="PANTHER" id="PTHR43591">
    <property type="entry name" value="METHYLTRANSFERASE"/>
    <property type="match status" value="1"/>
</dbReference>
<protein>
    <recommendedName>
        <fullName evidence="1">Methyltransferase type 11 domain-containing protein</fullName>
    </recommendedName>
</protein>
<accession>A0A1F7RNC5</accession>